<gene>
    <name evidence="2" type="ORF">ACFSRY_18925</name>
</gene>
<evidence type="ECO:0000313" key="3">
    <source>
        <dbReference type="Proteomes" id="UP001597544"/>
    </source>
</evidence>
<keyword evidence="1" id="KW-1133">Transmembrane helix</keyword>
<proteinExistence type="predicted"/>
<sequence>MRKGYTSKEWLPEKNPTVNCCNSNPFLFKQVNFTNADYAKEPKHSFVSLPDYTTVYTGLYKLLLSVLLVFVMGILLFRNVKASVK</sequence>
<feature type="transmembrane region" description="Helical" evidence="1">
    <location>
        <begin position="58"/>
        <end position="77"/>
    </location>
</feature>
<evidence type="ECO:0000313" key="2">
    <source>
        <dbReference type="EMBL" id="MFD2515953.1"/>
    </source>
</evidence>
<dbReference type="RefSeq" id="WP_377511793.1">
    <property type="nucleotide sequence ID" value="NZ_JBHULU010000027.1"/>
</dbReference>
<keyword evidence="1" id="KW-0812">Transmembrane</keyword>
<reference evidence="3" key="1">
    <citation type="journal article" date="2019" name="Int. J. Syst. Evol. Microbiol.">
        <title>The Global Catalogue of Microorganisms (GCM) 10K type strain sequencing project: providing services to taxonomists for standard genome sequencing and annotation.</title>
        <authorList>
            <consortium name="The Broad Institute Genomics Platform"/>
            <consortium name="The Broad Institute Genome Sequencing Center for Infectious Disease"/>
            <person name="Wu L."/>
            <person name="Ma J."/>
        </authorList>
    </citation>
    <scope>NUCLEOTIDE SEQUENCE [LARGE SCALE GENOMIC DNA]</scope>
    <source>
        <strain evidence="3">KCTC 42498</strain>
    </source>
</reference>
<organism evidence="2 3">
    <name type="scientific">Pontibacter locisalis</name>
    <dbReference type="NCBI Taxonomy" id="1719035"/>
    <lineage>
        <taxon>Bacteria</taxon>
        <taxon>Pseudomonadati</taxon>
        <taxon>Bacteroidota</taxon>
        <taxon>Cytophagia</taxon>
        <taxon>Cytophagales</taxon>
        <taxon>Hymenobacteraceae</taxon>
        <taxon>Pontibacter</taxon>
    </lineage>
</organism>
<keyword evidence="3" id="KW-1185">Reference proteome</keyword>
<protein>
    <submittedName>
        <fullName evidence="2">Uncharacterized protein</fullName>
    </submittedName>
</protein>
<comment type="caution">
    <text evidence="2">The sequence shown here is derived from an EMBL/GenBank/DDBJ whole genome shotgun (WGS) entry which is preliminary data.</text>
</comment>
<accession>A0ABW5IR73</accession>
<evidence type="ECO:0000256" key="1">
    <source>
        <dbReference type="SAM" id="Phobius"/>
    </source>
</evidence>
<dbReference type="Proteomes" id="UP001597544">
    <property type="component" value="Unassembled WGS sequence"/>
</dbReference>
<keyword evidence="1" id="KW-0472">Membrane</keyword>
<dbReference type="EMBL" id="JBHULU010000027">
    <property type="protein sequence ID" value="MFD2515953.1"/>
    <property type="molecule type" value="Genomic_DNA"/>
</dbReference>
<name>A0ABW5IR73_9BACT</name>